<reference evidence="1 2" key="1">
    <citation type="submission" date="2024-06" db="EMBL/GenBank/DDBJ databases">
        <title>Sorghum-associated microbial communities from plants grown in Nebraska, USA.</title>
        <authorList>
            <person name="Schachtman D."/>
        </authorList>
    </citation>
    <scope>NUCLEOTIDE SEQUENCE [LARGE SCALE GENOMIC DNA]</scope>
    <source>
        <strain evidence="1 2">2709</strain>
    </source>
</reference>
<gene>
    <name evidence="1" type="ORF">ABIE13_003063</name>
</gene>
<dbReference type="Proteomes" id="UP001549320">
    <property type="component" value="Unassembled WGS sequence"/>
</dbReference>
<accession>A0ABV2QBL5</accession>
<organism evidence="1 2">
    <name type="scientific">Ottowia thiooxydans</name>
    <dbReference type="NCBI Taxonomy" id="219182"/>
    <lineage>
        <taxon>Bacteria</taxon>
        <taxon>Pseudomonadati</taxon>
        <taxon>Pseudomonadota</taxon>
        <taxon>Betaproteobacteria</taxon>
        <taxon>Burkholderiales</taxon>
        <taxon>Comamonadaceae</taxon>
        <taxon>Ottowia</taxon>
    </lineage>
</organism>
<keyword evidence="2" id="KW-1185">Reference proteome</keyword>
<proteinExistence type="predicted"/>
<dbReference type="RefSeq" id="WP_354444784.1">
    <property type="nucleotide sequence ID" value="NZ_JBEPSH010000006.1"/>
</dbReference>
<evidence type="ECO:0000313" key="1">
    <source>
        <dbReference type="EMBL" id="MET4577947.1"/>
    </source>
</evidence>
<protein>
    <submittedName>
        <fullName evidence="1">Uncharacterized protein</fullName>
    </submittedName>
</protein>
<sequence length="48" mass="5197">MPDHEHPGAQADAAALRLTQRLTESSSLITMAARAWNAFAVVDHRGKP</sequence>
<dbReference type="EMBL" id="JBEPSH010000006">
    <property type="protein sequence ID" value="MET4577947.1"/>
    <property type="molecule type" value="Genomic_DNA"/>
</dbReference>
<evidence type="ECO:0000313" key="2">
    <source>
        <dbReference type="Proteomes" id="UP001549320"/>
    </source>
</evidence>
<name>A0ABV2QBL5_9BURK</name>
<comment type="caution">
    <text evidence="1">The sequence shown here is derived from an EMBL/GenBank/DDBJ whole genome shotgun (WGS) entry which is preliminary data.</text>
</comment>